<dbReference type="GO" id="GO:0016020">
    <property type="term" value="C:membrane"/>
    <property type="evidence" value="ECO:0007669"/>
    <property type="project" value="UniProtKB-SubCell"/>
</dbReference>
<keyword evidence="11" id="KW-1185">Reference proteome</keyword>
<dbReference type="InterPro" id="IPR057336">
    <property type="entry name" value="GerAC_N"/>
</dbReference>
<evidence type="ECO:0000256" key="1">
    <source>
        <dbReference type="ARBA" id="ARBA00004635"/>
    </source>
</evidence>
<keyword evidence="5" id="KW-0472">Membrane</keyword>
<dbReference type="Pfam" id="PF05504">
    <property type="entry name" value="Spore_GerAC"/>
    <property type="match status" value="1"/>
</dbReference>
<keyword evidence="6" id="KW-0564">Palmitate</keyword>
<dbReference type="InterPro" id="IPR038501">
    <property type="entry name" value="Spore_GerAC_C_sf"/>
</dbReference>
<comment type="similarity">
    <text evidence="2">Belongs to the GerABKC lipoprotein family.</text>
</comment>
<keyword evidence="4" id="KW-0732">Signal</keyword>
<reference evidence="11" key="1">
    <citation type="submission" date="2016-10" db="EMBL/GenBank/DDBJ databases">
        <authorList>
            <person name="Varghese N."/>
            <person name="Submissions S."/>
        </authorList>
    </citation>
    <scope>NUCLEOTIDE SEQUENCE [LARGE SCALE GENOMIC DNA]</scope>
    <source>
        <strain evidence="11">IBRC-M10078</strain>
    </source>
</reference>
<dbReference type="Gene3D" id="3.30.300.210">
    <property type="entry name" value="Nutrient germinant receptor protein C, domain 3"/>
    <property type="match status" value="1"/>
</dbReference>
<dbReference type="RefSeq" id="WP_090849360.1">
    <property type="nucleotide sequence ID" value="NZ_FNJU01000001.1"/>
</dbReference>
<dbReference type="InterPro" id="IPR046953">
    <property type="entry name" value="Spore_GerAC-like_C"/>
</dbReference>
<accession>A0A1H0PFW2</accession>
<dbReference type="OrthoDB" id="2370124at2"/>
<keyword evidence="7" id="KW-0449">Lipoprotein</keyword>
<evidence type="ECO:0000259" key="8">
    <source>
        <dbReference type="Pfam" id="PF05504"/>
    </source>
</evidence>
<evidence type="ECO:0000259" key="9">
    <source>
        <dbReference type="Pfam" id="PF25198"/>
    </source>
</evidence>
<evidence type="ECO:0000256" key="4">
    <source>
        <dbReference type="ARBA" id="ARBA00022729"/>
    </source>
</evidence>
<dbReference type="InterPro" id="IPR008844">
    <property type="entry name" value="Spore_GerAC-like"/>
</dbReference>
<dbReference type="PANTHER" id="PTHR35789">
    <property type="entry name" value="SPORE GERMINATION PROTEIN B3"/>
    <property type="match status" value="1"/>
</dbReference>
<feature type="domain" description="Spore germination protein N-terminal" evidence="9">
    <location>
        <begin position="20"/>
        <end position="191"/>
    </location>
</feature>
<evidence type="ECO:0000313" key="10">
    <source>
        <dbReference type="EMBL" id="SDP03947.1"/>
    </source>
</evidence>
<organism evidence="10 11">
    <name type="scientific">Litchfieldia salsa</name>
    <dbReference type="NCBI Taxonomy" id="930152"/>
    <lineage>
        <taxon>Bacteria</taxon>
        <taxon>Bacillati</taxon>
        <taxon>Bacillota</taxon>
        <taxon>Bacilli</taxon>
        <taxon>Bacillales</taxon>
        <taxon>Bacillaceae</taxon>
        <taxon>Litchfieldia</taxon>
    </lineage>
</organism>
<proteinExistence type="inferred from homology"/>
<dbReference type="AlphaFoldDB" id="A0A1H0PFW2"/>
<evidence type="ECO:0000256" key="6">
    <source>
        <dbReference type="ARBA" id="ARBA00023139"/>
    </source>
</evidence>
<feature type="domain" description="Spore germination GerAC-like C-terminal" evidence="8">
    <location>
        <begin position="202"/>
        <end position="366"/>
    </location>
</feature>
<dbReference type="PANTHER" id="PTHR35789:SF1">
    <property type="entry name" value="SPORE GERMINATION PROTEIN B3"/>
    <property type="match status" value="1"/>
</dbReference>
<evidence type="ECO:0000256" key="7">
    <source>
        <dbReference type="ARBA" id="ARBA00023288"/>
    </source>
</evidence>
<protein>
    <submittedName>
        <fullName evidence="10">Germination protein, Ger(X)C family</fullName>
    </submittedName>
</protein>
<dbReference type="GO" id="GO:0009847">
    <property type="term" value="P:spore germination"/>
    <property type="evidence" value="ECO:0007669"/>
    <property type="project" value="InterPro"/>
</dbReference>
<gene>
    <name evidence="10" type="ORF">SAMN05216565_101302</name>
</gene>
<evidence type="ECO:0000256" key="2">
    <source>
        <dbReference type="ARBA" id="ARBA00007886"/>
    </source>
</evidence>
<sequence>MRVKQLFIILLCVLLTGCWDQHLMKNAILVQVLTYDLSEKDEFLLGISIPIIEGGSGGSELSVTSETFSATGFTPRDSRKKIAREISGVLDTSKNKLILFGDRMATNDIYPTLDVIWRDSRNSLGATLAIVDGKALEILEIEPKHKPNVSEYFHDALTSAETNTIIPPETIQTLASEILDPGEDVVLPYLKANSKKSAIVVGLALMDDRKYVGNLSPQDSTLLLLMNNKKGKFARFTKKVNEKEKYDYNNYLSFNVEKNKRDFKVEVNEGQVMVSLNLKMMINVDEYPKGNVPEEIDRLNKVLTEELTKDANDLIATLQEKNCDVFGIGRRLMAFYPDTWEKLDQKEYFKDITFNTKVDVTIVSHGIVM</sequence>
<evidence type="ECO:0000313" key="11">
    <source>
        <dbReference type="Proteomes" id="UP000199159"/>
    </source>
</evidence>
<evidence type="ECO:0000256" key="5">
    <source>
        <dbReference type="ARBA" id="ARBA00023136"/>
    </source>
</evidence>
<dbReference type="Pfam" id="PF25198">
    <property type="entry name" value="Spore_GerAC_N"/>
    <property type="match status" value="1"/>
</dbReference>
<dbReference type="PROSITE" id="PS51257">
    <property type="entry name" value="PROKAR_LIPOPROTEIN"/>
    <property type="match status" value="1"/>
</dbReference>
<dbReference type="Proteomes" id="UP000199159">
    <property type="component" value="Unassembled WGS sequence"/>
</dbReference>
<name>A0A1H0PFW2_9BACI</name>
<dbReference type="EMBL" id="FNJU01000001">
    <property type="protein sequence ID" value="SDP03947.1"/>
    <property type="molecule type" value="Genomic_DNA"/>
</dbReference>
<dbReference type="STRING" id="930152.SAMN05216565_101302"/>
<comment type="subcellular location">
    <subcellularLocation>
        <location evidence="1">Membrane</location>
        <topology evidence="1">Lipid-anchor</topology>
    </subcellularLocation>
</comment>
<dbReference type="NCBIfam" id="TIGR02887">
    <property type="entry name" value="spore_ger_x_C"/>
    <property type="match status" value="1"/>
</dbReference>
<evidence type="ECO:0000256" key="3">
    <source>
        <dbReference type="ARBA" id="ARBA00022544"/>
    </source>
</evidence>
<keyword evidence="3" id="KW-0309">Germination</keyword>